<keyword evidence="5 6" id="KW-0472">Membrane</keyword>
<evidence type="ECO:0000256" key="6">
    <source>
        <dbReference type="SAM" id="Phobius"/>
    </source>
</evidence>
<protein>
    <submittedName>
        <fullName evidence="8">N amino acid transport system-like protein</fullName>
    </submittedName>
</protein>
<proteinExistence type="inferred from homology"/>
<dbReference type="PANTHER" id="PTHR22950">
    <property type="entry name" value="AMINO ACID TRANSPORTER"/>
    <property type="match status" value="1"/>
</dbReference>
<dbReference type="Pfam" id="PF01490">
    <property type="entry name" value="Aa_trans"/>
    <property type="match status" value="1"/>
</dbReference>
<sequence length="553" mass="59601">MSGDILFGTEISADREPNHEFSSVQRAAMCEAVSRGDSFRRVAKEFHTGHSTVQKAGQKKLTEEQVRYITIMIKRDRKITWSALMGSIGDTASFIAMRDPNSNAKPGTTPVKEEHNADDRHDVGEVFQHGESAIDFRTVGWIQASVIFLKTIFATGVLAIPSSMLVLGSFPGAVNVIGWQCINTYCAIVLGNFRNSHVGCHSIADMAGVVGGAWLREIIGALFLVTFAIVGASGILATSMALDVLSDHAVCTSWLTFAAAAAACVLASIRKFEKIGWLTWAGFVSVFVAVLVVVVGVTTRDRPAAAPRDGDFDLGYRVVGHPTFITGITSAASIFTSSAGTSAFLPVISEMRQPQDYNKAVYLCMGFVGASYLTFSLIVYRWCGQWVASPALGSAGGTIEKVAYGIGLVGLLVSACLYVHVAAKYLFVRILRNSAHLQQNSVVHWAVWMACTLSVSVVSFLLAASIPIFDYLLALVGSLTLAPLALCLPGYLWIHDHGHHRVGSASKMVLYWLHWAIVALGAFMALGGTYGVVRQIIDSYAIGRLRPTFACVY</sequence>
<evidence type="ECO:0000313" key="8">
    <source>
        <dbReference type="EMBL" id="KAK5988899.1"/>
    </source>
</evidence>
<feature type="transmembrane region" description="Helical" evidence="6">
    <location>
        <begin position="360"/>
        <end position="382"/>
    </location>
</feature>
<feature type="transmembrane region" description="Helical" evidence="6">
    <location>
        <begin position="442"/>
        <end position="466"/>
    </location>
</feature>
<feature type="transmembrane region" description="Helical" evidence="6">
    <location>
        <begin position="249"/>
        <end position="269"/>
    </location>
</feature>
<evidence type="ECO:0000256" key="1">
    <source>
        <dbReference type="ARBA" id="ARBA00004141"/>
    </source>
</evidence>
<feature type="transmembrane region" description="Helical" evidence="6">
    <location>
        <begin position="515"/>
        <end position="537"/>
    </location>
</feature>
<dbReference type="Proteomes" id="UP001338125">
    <property type="component" value="Unassembled WGS sequence"/>
</dbReference>
<dbReference type="InterPro" id="IPR013057">
    <property type="entry name" value="AA_transpt_TM"/>
</dbReference>
<comment type="similarity">
    <text evidence="2">Belongs to the amino acid/polyamine transporter 2 family.</text>
</comment>
<feature type="transmembrane region" description="Helical" evidence="6">
    <location>
        <begin position="472"/>
        <end position="494"/>
    </location>
</feature>
<dbReference type="PANTHER" id="PTHR22950:SF694">
    <property type="entry name" value="AMINO ACID PERMEASE, PUTATIVE-RELATED"/>
    <property type="match status" value="1"/>
</dbReference>
<reference evidence="8 9" key="1">
    <citation type="submission" date="2024-01" db="EMBL/GenBank/DDBJ databases">
        <title>Complete genome of Cladobotryum mycophilum ATHUM6906.</title>
        <authorList>
            <person name="Christinaki A.C."/>
            <person name="Myridakis A.I."/>
            <person name="Kouvelis V.N."/>
        </authorList>
    </citation>
    <scope>NUCLEOTIDE SEQUENCE [LARGE SCALE GENOMIC DNA]</scope>
    <source>
        <strain evidence="8 9">ATHUM6906</strain>
    </source>
</reference>
<keyword evidence="9" id="KW-1185">Reference proteome</keyword>
<evidence type="ECO:0000256" key="2">
    <source>
        <dbReference type="ARBA" id="ARBA00008066"/>
    </source>
</evidence>
<dbReference type="EMBL" id="JAVFKD010000015">
    <property type="protein sequence ID" value="KAK5988899.1"/>
    <property type="molecule type" value="Genomic_DNA"/>
</dbReference>
<name>A0ABR0S9Q9_9HYPO</name>
<accession>A0ABR0S9Q9</accession>
<gene>
    <name evidence="8" type="ORF">PT974_10396</name>
</gene>
<evidence type="ECO:0000256" key="5">
    <source>
        <dbReference type="ARBA" id="ARBA00023136"/>
    </source>
</evidence>
<comment type="subcellular location">
    <subcellularLocation>
        <location evidence="1">Membrane</location>
        <topology evidence="1">Multi-pass membrane protein</topology>
    </subcellularLocation>
</comment>
<feature type="transmembrane region" description="Helical" evidence="6">
    <location>
        <begin position="402"/>
        <end position="421"/>
    </location>
</feature>
<feature type="transmembrane region" description="Helical" evidence="6">
    <location>
        <begin position="275"/>
        <end position="298"/>
    </location>
</feature>
<feature type="domain" description="Amino acid transporter transmembrane" evidence="7">
    <location>
        <begin position="138"/>
        <end position="533"/>
    </location>
</feature>
<evidence type="ECO:0000256" key="3">
    <source>
        <dbReference type="ARBA" id="ARBA00022692"/>
    </source>
</evidence>
<feature type="transmembrane region" description="Helical" evidence="6">
    <location>
        <begin position="218"/>
        <end position="237"/>
    </location>
</feature>
<evidence type="ECO:0000259" key="7">
    <source>
        <dbReference type="Pfam" id="PF01490"/>
    </source>
</evidence>
<evidence type="ECO:0000256" key="4">
    <source>
        <dbReference type="ARBA" id="ARBA00022989"/>
    </source>
</evidence>
<feature type="transmembrane region" description="Helical" evidence="6">
    <location>
        <begin position="147"/>
        <end position="170"/>
    </location>
</feature>
<organism evidence="8 9">
    <name type="scientific">Cladobotryum mycophilum</name>
    <dbReference type="NCBI Taxonomy" id="491253"/>
    <lineage>
        <taxon>Eukaryota</taxon>
        <taxon>Fungi</taxon>
        <taxon>Dikarya</taxon>
        <taxon>Ascomycota</taxon>
        <taxon>Pezizomycotina</taxon>
        <taxon>Sordariomycetes</taxon>
        <taxon>Hypocreomycetidae</taxon>
        <taxon>Hypocreales</taxon>
        <taxon>Hypocreaceae</taxon>
        <taxon>Cladobotryum</taxon>
    </lineage>
</organism>
<keyword evidence="3 6" id="KW-0812">Transmembrane</keyword>
<evidence type="ECO:0000313" key="9">
    <source>
        <dbReference type="Proteomes" id="UP001338125"/>
    </source>
</evidence>
<comment type="caution">
    <text evidence="8">The sequence shown here is derived from an EMBL/GenBank/DDBJ whole genome shotgun (WGS) entry which is preliminary data.</text>
</comment>
<keyword evidence="4 6" id="KW-1133">Transmembrane helix</keyword>